<dbReference type="InterPro" id="IPR018679">
    <property type="entry name" value="DUF2161"/>
</dbReference>
<dbReference type="AlphaFoldDB" id="A0A2R8BAT1"/>
<gene>
    <name evidence="1" type="ORF">ASD8599_00863</name>
</gene>
<dbReference type="EMBL" id="OMOR01000001">
    <property type="protein sequence ID" value="SPH20125.1"/>
    <property type="molecule type" value="Genomic_DNA"/>
</dbReference>
<proteinExistence type="predicted"/>
<protein>
    <submittedName>
        <fullName evidence="1">Uncharacterized protein</fullName>
    </submittedName>
</protein>
<evidence type="ECO:0000313" key="2">
    <source>
        <dbReference type="Proteomes" id="UP000244880"/>
    </source>
</evidence>
<name>A0A2R8BAT1_9RHOB</name>
<sequence length="261" mass="28049">MGLVLQVWTICRVLSGVADIVTSLGAWAKPCYDACMDAFKETDLYPPIKAFLEGQGYVVKSEVGAADVVAVRGAEPAVIVELKLGFSLTLVHQCVARLSITEDVYMAVAHGSGKRFLKSVKDMTKLARRLGLGLITVRIADGLVQVHCDPGPYAPRKSAKREARLLKEFAGRVGDPNDGGQTRVGLITAYRQDAIKVALYLFEVGACRGADVARETQVARATTMMRDNHYGWFEKVEKGVYGLTPLGADAVSASGQILGSS</sequence>
<dbReference type="Pfam" id="PF09929">
    <property type="entry name" value="DUF2161"/>
    <property type="match status" value="1"/>
</dbReference>
<evidence type="ECO:0000313" key="1">
    <source>
        <dbReference type="EMBL" id="SPH20125.1"/>
    </source>
</evidence>
<accession>A0A2R8BAT1</accession>
<organism evidence="1 2">
    <name type="scientific">Ascidiaceihabitans donghaensis</name>
    <dbReference type="NCBI Taxonomy" id="1510460"/>
    <lineage>
        <taxon>Bacteria</taxon>
        <taxon>Pseudomonadati</taxon>
        <taxon>Pseudomonadota</taxon>
        <taxon>Alphaproteobacteria</taxon>
        <taxon>Rhodobacterales</taxon>
        <taxon>Paracoccaceae</taxon>
        <taxon>Ascidiaceihabitans</taxon>
    </lineage>
</organism>
<keyword evidence="2" id="KW-1185">Reference proteome</keyword>
<dbReference type="Proteomes" id="UP000244880">
    <property type="component" value="Unassembled WGS sequence"/>
</dbReference>
<reference evidence="1 2" key="1">
    <citation type="submission" date="2018-03" db="EMBL/GenBank/DDBJ databases">
        <authorList>
            <person name="Keele B.F."/>
        </authorList>
    </citation>
    <scope>NUCLEOTIDE SEQUENCE [LARGE SCALE GENOMIC DNA]</scope>
    <source>
        <strain evidence="1 2">CECT 8599</strain>
    </source>
</reference>